<dbReference type="HOGENOM" id="CLU_2122633_0_0_1"/>
<organism evidence="2 3">
    <name type="scientific">Sphaerobolus stellatus (strain SS14)</name>
    <dbReference type="NCBI Taxonomy" id="990650"/>
    <lineage>
        <taxon>Eukaryota</taxon>
        <taxon>Fungi</taxon>
        <taxon>Dikarya</taxon>
        <taxon>Basidiomycota</taxon>
        <taxon>Agaricomycotina</taxon>
        <taxon>Agaricomycetes</taxon>
        <taxon>Phallomycetidae</taxon>
        <taxon>Geastrales</taxon>
        <taxon>Sphaerobolaceae</taxon>
        <taxon>Sphaerobolus</taxon>
    </lineage>
</organism>
<dbReference type="EMBL" id="KN837322">
    <property type="protein sequence ID" value="KIJ27836.1"/>
    <property type="molecule type" value="Genomic_DNA"/>
</dbReference>
<feature type="compositionally biased region" description="Polar residues" evidence="1">
    <location>
        <begin position="105"/>
        <end position="114"/>
    </location>
</feature>
<proteinExistence type="predicted"/>
<sequence length="114" mass="12727">MRNEIKNRGFSWIIPIGKLQTLQEERNDASPDASERSDAVSDTGDNDHDNDNDVDPEPDSAQDLDASMLDMDDLDQDEEEDEGISGDFDATNTTEEQDLSGLIENMSSDQEMQE</sequence>
<keyword evidence="3" id="KW-1185">Reference proteome</keyword>
<dbReference type="Proteomes" id="UP000054279">
    <property type="component" value="Unassembled WGS sequence"/>
</dbReference>
<evidence type="ECO:0000256" key="1">
    <source>
        <dbReference type="SAM" id="MobiDB-lite"/>
    </source>
</evidence>
<feature type="region of interest" description="Disordered" evidence="1">
    <location>
        <begin position="23"/>
        <end position="114"/>
    </location>
</feature>
<accession>A0A0C9UR71</accession>
<feature type="compositionally biased region" description="Acidic residues" evidence="1">
    <location>
        <begin position="70"/>
        <end position="84"/>
    </location>
</feature>
<feature type="compositionally biased region" description="Basic and acidic residues" evidence="1">
    <location>
        <begin position="23"/>
        <end position="51"/>
    </location>
</feature>
<dbReference type="OrthoDB" id="3267661at2759"/>
<evidence type="ECO:0000313" key="3">
    <source>
        <dbReference type="Proteomes" id="UP000054279"/>
    </source>
</evidence>
<evidence type="ECO:0000313" key="2">
    <source>
        <dbReference type="EMBL" id="KIJ27836.1"/>
    </source>
</evidence>
<name>A0A0C9UR71_SPHS4</name>
<reference evidence="2 3" key="1">
    <citation type="submission" date="2014-06" db="EMBL/GenBank/DDBJ databases">
        <title>Evolutionary Origins and Diversification of the Mycorrhizal Mutualists.</title>
        <authorList>
            <consortium name="DOE Joint Genome Institute"/>
            <consortium name="Mycorrhizal Genomics Consortium"/>
            <person name="Kohler A."/>
            <person name="Kuo A."/>
            <person name="Nagy L.G."/>
            <person name="Floudas D."/>
            <person name="Copeland A."/>
            <person name="Barry K.W."/>
            <person name="Cichocki N."/>
            <person name="Veneault-Fourrey C."/>
            <person name="LaButti K."/>
            <person name="Lindquist E.A."/>
            <person name="Lipzen A."/>
            <person name="Lundell T."/>
            <person name="Morin E."/>
            <person name="Murat C."/>
            <person name="Riley R."/>
            <person name="Ohm R."/>
            <person name="Sun H."/>
            <person name="Tunlid A."/>
            <person name="Henrissat B."/>
            <person name="Grigoriev I.V."/>
            <person name="Hibbett D.S."/>
            <person name="Martin F."/>
        </authorList>
    </citation>
    <scope>NUCLEOTIDE SEQUENCE [LARGE SCALE GENOMIC DNA]</scope>
    <source>
        <strain evidence="2 3">SS14</strain>
    </source>
</reference>
<feature type="compositionally biased region" description="Acidic residues" evidence="1">
    <location>
        <begin position="52"/>
        <end position="62"/>
    </location>
</feature>
<protein>
    <submittedName>
        <fullName evidence="2">Uncharacterized protein</fullName>
    </submittedName>
</protein>
<dbReference type="AlphaFoldDB" id="A0A0C9UR71"/>
<gene>
    <name evidence="2" type="ORF">M422DRAFT_54864</name>
</gene>